<accession>A0A0G0HIT9</accession>
<dbReference type="InterPro" id="IPR008971">
    <property type="entry name" value="HSP40/DnaJ_pept-bd"/>
</dbReference>
<dbReference type="Proteomes" id="UP000034471">
    <property type="component" value="Unassembled WGS sequence"/>
</dbReference>
<evidence type="ECO:0000256" key="5">
    <source>
        <dbReference type="ARBA" id="ARBA00023186"/>
    </source>
</evidence>
<dbReference type="Pfam" id="PF01556">
    <property type="entry name" value="DnaJ_C"/>
    <property type="match status" value="1"/>
</dbReference>
<dbReference type="PROSITE" id="PS00636">
    <property type="entry name" value="DNAJ_1"/>
    <property type="match status" value="1"/>
</dbReference>
<dbReference type="GO" id="GO:0051082">
    <property type="term" value="F:unfolded protein binding"/>
    <property type="evidence" value="ECO:0007669"/>
    <property type="project" value="InterPro"/>
</dbReference>
<evidence type="ECO:0000259" key="6">
    <source>
        <dbReference type="PROSITE" id="PS50076"/>
    </source>
</evidence>
<keyword evidence="5" id="KW-0143">Chaperone</keyword>
<dbReference type="FunFam" id="2.60.260.20:FF:000005">
    <property type="entry name" value="Chaperone protein dnaJ 1, mitochondrial"/>
    <property type="match status" value="1"/>
</dbReference>
<sequence length="281" mass="31568">MNYYEVLGIAKDASIQEIKSAYRKLALKWHPDKNKTKEAEKTFKEINEAYEVLSDQKKKQLYDQIGHDSFTRSGGRAAGGPAGYDGQGFNYYTNMGGQGVEFDFGGVDPFDIFEQFFGFRSPGGSSRRQRRSSYQMNLSFHEAVCGVTKKTVISGSEKTIKVPAGVDTGTRIRFSDFDVVVQVAQDSEFRRDGYDLYLEHELSIPQAVLGDVVSIKTIDNPLKLKVKPGTQSGTMTRLRGQGVPYPNSSQRGDQYVIWKVNIPQSVSRKAKKLIEELKYEL</sequence>
<dbReference type="SMART" id="SM00271">
    <property type="entry name" value="DnaJ"/>
    <property type="match status" value="1"/>
</dbReference>
<evidence type="ECO:0000256" key="1">
    <source>
        <dbReference type="ARBA" id="ARBA00022723"/>
    </source>
</evidence>
<evidence type="ECO:0000256" key="3">
    <source>
        <dbReference type="ARBA" id="ARBA00022771"/>
    </source>
</evidence>
<dbReference type="GO" id="GO:0008270">
    <property type="term" value="F:zinc ion binding"/>
    <property type="evidence" value="ECO:0007669"/>
    <property type="project" value="UniProtKB-KW"/>
</dbReference>
<gene>
    <name evidence="7" type="ORF">US54_C0009G0020</name>
</gene>
<proteinExistence type="predicted"/>
<dbReference type="CDD" id="cd06257">
    <property type="entry name" value="DnaJ"/>
    <property type="match status" value="1"/>
</dbReference>
<dbReference type="GO" id="GO:0042026">
    <property type="term" value="P:protein refolding"/>
    <property type="evidence" value="ECO:0007669"/>
    <property type="project" value="TreeGrafter"/>
</dbReference>
<evidence type="ECO:0000256" key="4">
    <source>
        <dbReference type="ARBA" id="ARBA00022833"/>
    </source>
</evidence>
<dbReference type="GO" id="GO:0005737">
    <property type="term" value="C:cytoplasm"/>
    <property type="evidence" value="ECO:0007669"/>
    <property type="project" value="TreeGrafter"/>
</dbReference>
<evidence type="ECO:0000313" key="7">
    <source>
        <dbReference type="EMBL" id="KKQ38500.1"/>
    </source>
</evidence>
<dbReference type="PROSITE" id="PS50076">
    <property type="entry name" value="DNAJ_2"/>
    <property type="match status" value="1"/>
</dbReference>
<dbReference type="SUPFAM" id="SSF46565">
    <property type="entry name" value="Chaperone J-domain"/>
    <property type="match status" value="1"/>
</dbReference>
<feature type="domain" description="J" evidence="6">
    <location>
        <begin position="2"/>
        <end position="66"/>
    </location>
</feature>
<dbReference type="Gene3D" id="1.10.287.110">
    <property type="entry name" value="DnaJ domain"/>
    <property type="match status" value="1"/>
</dbReference>
<evidence type="ECO:0000313" key="8">
    <source>
        <dbReference type="Proteomes" id="UP000034471"/>
    </source>
</evidence>
<dbReference type="Gene3D" id="2.60.260.20">
    <property type="entry name" value="Urease metallochaperone UreE, N-terminal domain"/>
    <property type="match status" value="2"/>
</dbReference>
<dbReference type="PRINTS" id="PR00625">
    <property type="entry name" value="JDOMAIN"/>
</dbReference>
<dbReference type="EMBL" id="LBTJ01000009">
    <property type="protein sequence ID" value="KKQ38500.1"/>
    <property type="molecule type" value="Genomic_DNA"/>
</dbReference>
<dbReference type="AlphaFoldDB" id="A0A0G0HIT9"/>
<keyword evidence="3" id="KW-0863">Zinc-finger</keyword>
<keyword evidence="2" id="KW-0677">Repeat</keyword>
<reference evidence="7 8" key="1">
    <citation type="journal article" date="2015" name="Nature">
        <title>rRNA introns, odd ribosomes, and small enigmatic genomes across a large radiation of phyla.</title>
        <authorList>
            <person name="Brown C.T."/>
            <person name="Hug L.A."/>
            <person name="Thomas B.C."/>
            <person name="Sharon I."/>
            <person name="Castelle C.J."/>
            <person name="Singh A."/>
            <person name="Wilkins M.J."/>
            <person name="Williams K.H."/>
            <person name="Banfield J.F."/>
        </authorList>
    </citation>
    <scope>NUCLEOTIDE SEQUENCE [LARGE SCALE GENOMIC DNA]</scope>
</reference>
<comment type="caution">
    <text evidence="7">The sequence shown here is derived from an EMBL/GenBank/DDBJ whole genome shotgun (WGS) entry which is preliminary data.</text>
</comment>
<dbReference type="InterPro" id="IPR018253">
    <property type="entry name" value="DnaJ_domain_CS"/>
</dbReference>
<dbReference type="SUPFAM" id="SSF49493">
    <property type="entry name" value="HSP40/DnaJ peptide-binding domain"/>
    <property type="match status" value="2"/>
</dbReference>
<dbReference type="InterPro" id="IPR036869">
    <property type="entry name" value="J_dom_sf"/>
</dbReference>
<dbReference type="PANTHER" id="PTHR43096">
    <property type="entry name" value="DNAJ HOMOLOG 1, MITOCHONDRIAL-RELATED"/>
    <property type="match status" value="1"/>
</dbReference>
<dbReference type="STRING" id="1618481.US54_C0009G0020"/>
<dbReference type="InterPro" id="IPR001623">
    <property type="entry name" value="DnaJ_domain"/>
</dbReference>
<name>A0A0G0HIT9_9BACT</name>
<organism evidence="7 8">
    <name type="scientific">Candidatus Roizmanbacteria bacterium GW2011_GWA2_37_7</name>
    <dbReference type="NCBI Taxonomy" id="1618481"/>
    <lineage>
        <taxon>Bacteria</taxon>
        <taxon>Candidatus Roizmaniibacteriota</taxon>
    </lineage>
</organism>
<dbReference type="InterPro" id="IPR002939">
    <property type="entry name" value="DnaJ_C"/>
</dbReference>
<dbReference type="PATRIC" id="fig|1618481.3.peg.277"/>
<protein>
    <submittedName>
        <fullName evidence="7">DnaJ-class molecular chaperone</fullName>
    </submittedName>
</protein>
<evidence type="ECO:0000256" key="2">
    <source>
        <dbReference type="ARBA" id="ARBA00022737"/>
    </source>
</evidence>
<keyword evidence="1" id="KW-0479">Metal-binding</keyword>
<dbReference type="PANTHER" id="PTHR43096:SF52">
    <property type="entry name" value="DNAJ HOMOLOG 1, MITOCHONDRIAL-RELATED"/>
    <property type="match status" value="1"/>
</dbReference>
<dbReference type="CDD" id="cd10747">
    <property type="entry name" value="DnaJ_C"/>
    <property type="match status" value="1"/>
</dbReference>
<dbReference type="Pfam" id="PF00226">
    <property type="entry name" value="DnaJ"/>
    <property type="match status" value="1"/>
</dbReference>
<keyword evidence="4" id="KW-0862">Zinc</keyword>